<keyword evidence="1" id="KW-0732">Signal</keyword>
<dbReference type="AlphaFoldDB" id="A0A0K0FIF1"/>
<feature type="signal peptide" evidence="1">
    <location>
        <begin position="1"/>
        <end position="23"/>
    </location>
</feature>
<name>A0A0K0FIF1_STRVS</name>
<feature type="chain" id="PRO_5005329688" evidence="1">
    <location>
        <begin position="24"/>
        <end position="123"/>
    </location>
</feature>
<keyword evidence="2" id="KW-1185">Reference proteome</keyword>
<organism evidence="2 3">
    <name type="scientific">Strongyloides venezuelensis</name>
    <name type="common">Threadworm</name>
    <dbReference type="NCBI Taxonomy" id="75913"/>
    <lineage>
        <taxon>Eukaryota</taxon>
        <taxon>Metazoa</taxon>
        <taxon>Ecdysozoa</taxon>
        <taxon>Nematoda</taxon>
        <taxon>Chromadorea</taxon>
        <taxon>Rhabditida</taxon>
        <taxon>Tylenchina</taxon>
        <taxon>Panagrolaimomorpha</taxon>
        <taxon>Strongyloidoidea</taxon>
        <taxon>Strongyloididae</taxon>
        <taxon>Strongyloides</taxon>
    </lineage>
</organism>
<proteinExistence type="predicted"/>
<evidence type="ECO:0000256" key="1">
    <source>
        <dbReference type="SAM" id="SignalP"/>
    </source>
</evidence>
<reference evidence="2" key="1">
    <citation type="submission" date="2014-07" db="EMBL/GenBank/DDBJ databases">
        <authorList>
            <person name="Martin A.A"/>
            <person name="De Silva N."/>
        </authorList>
    </citation>
    <scope>NUCLEOTIDE SEQUENCE</scope>
</reference>
<reference evidence="3" key="2">
    <citation type="submission" date="2015-08" db="UniProtKB">
        <authorList>
            <consortium name="WormBaseParasite"/>
        </authorList>
    </citation>
    <scope>IDENTIFICATION</scope>
</reference>
<evidence type="ECO:0000313" key="2">
    <source>
        <dbReference type="Proteomes" id="UP000035680"/>
    </source>
</evidence>
<sequence>MVSTITQKTFLIILSLIITNANPCFVWDPFSCQWKFVCSPIISTTTTKKTLETTTRILTTTTKKFQETITTTFIKPSSTIQTTTKIPINIAAICETITSVVISGMVPIYKYYDFWLDYCRKQC</sequence>
<evidence type="ECO:0000313" key="3">
    <source>
        <dbReference type="WBParaSite" id="SVE_0867000.1"/>
    </source>
</evidence>
<dbReference type="WBParaSite" id="SVE_0867000.1">
    <property type="protein sequence ID" value="SVE_0867000.1"/>
    <property type="gene ID" value="SVE_0867000"/>
</dbReference>
<protein>
    <submittedName>
        <fullName evidence="3">Uncharacterized protein</fullName>
    </submittedName>
</protein>
<dbReference type="Proteomes" id="UP000035680">
    <property type="component" value="Unassembled WGS sequence"/>
</dbReference>
<accession>A0A0K0FIF1</accession>